<keyword evidence="1" id="KW-0106">Calcium</keyword>
<feature type="non-terminal residue" evidence="3">
    <location>
        <position position="1"/>
    </location>
</feature>
<protein>
    <recommendedName>
        <fullName evidence="2">EF-hand domain-containing protein</fullName>
    </recommendedName>
</protein>
<evidence type="ECO:0000256" key="1">
    <source>
        <dbReference type="ARBA" id="ARBA00022837"/>
    </source>
</evidence>
<dbReference type="Gramene" id="Jr06_07010_p1">
    <property type="protein sequence ID" value="cds.Jr06_07010_p1"/>
    <property type="gene ID" value="Jr06_07010"/>
</dbReference>
<dbReference type="InterPro" id="IPR002048">
    <property type="entry name" value="EF_hand_dom"/>
</dbReference>
<feature type="domain" description="EF-hand" evidence="2">
    <location>
        <begin position="79"/>
        <end position="104"/>
    </location>
</feature>
<evidence type="ECO:0000313" key="3">
    <source>
        <dbReference type="EMBL" id="KAF5468280.1"/>
    </source>
</evidence>
<dbReference type="Pfam" id="PF13202">
    <property type="entry name" value="EF-hand_5"/>
    <property type="match status" value="1"/>
</dbReference>
<dbReference type="InterPro" id="IPR018247">
    <property type="entry name" value="EF_Hand_1_Ca_BS"/>
</dbReference>
<evidence type="ECO:0000313" key="4">
    <source>
        <dbReference type="Proteomes" id="UP000619265"/>
    </source>
</evidence>
<reference evidence="3" key="2">
    <citation type="submission" date="2020-03" db="EMBL/GenBank/DDBJ databases">
        <title>Walnut 2.0.</title>
        <authorList>
            <person name="Marrano A."/>
            <person name="Britton M."/>
            <person name="Zimin A.V."/>
            <person name="Zaini P.A."/>
            <person name="Workman R."/>
            <person name="Puiu D."/>
            <person name="Bianco L."/>
            <person name="Allen B.J."/>
            <person name="Troggio M."/>
            <person name="Leslie C.A."/>
            <person name="Timp W."/>
            <person name="Dendekar A."/>
            <person name="Salzberg S.L."/>
            <person name="Neale D.B."/>
        </authorList>
    </citation>
    <scope>NUCLEOTIDE SEQUENCE</scope>
    <source>
        <tissue evidence="3">Leaves</tissue>
    </source>
</reference>
<comment type="caution">
    <text evidence="3">The sequence shown here is derived from an EMBL/GenBank/DDBJ whole genome shotgun (WGS) entry which is preliminary data.</text>
</comment>
<dbReference type="Proteomes" id="UP000619265">
    <property type="component" value="Unassembled WGS sequence"/>
</dbReference>
<reference evidence="3" key="1">
    <citation type="submission" date="2015-10" db="EMBL/GenBank/DDBJ databases">
        <authorList>
            <person name="Martinez-Garcia P.J."/>
            <person name="Crepeau M.W."/>
            <person name="Puiu D."/>
            <person name="Gonzalez-Ibeas D."/>
            <person name="Whalen J."/>
            <person name="Stevens K."/>
            <person name="Paul R."/>
            <person name="Butterfield T."/>
            <person name="Britton M."/>
            <person name="Reagan R."/>
            <person name="Chakraborty S."/>
            <person name="Walawage S.L."/>
            <person name="Vasquez-Gross H.A."/>
            <person name="Cardeno C."/>
            <person name="Famula R."/>
            <person name="Pratt K."/>
            <person name="Kuruganti S."/>
            <person name="Aradhya M.K."/>
            <person name="Leslie C.A."/>
            <person name="Dandekar A.M."/>
            <person name="Salzberg S.L."/>
            <person name="Wegrzyn J.L."/>
            <person name="Langley C.H."/>
            <person name="Neale D.B."/>
        </authorList>
    </citation>
    <scope>NUCLEOTIDE SEQUENCE</scope>
    <source>
        <tissue evidence="3">Leaves</tissue>
    </source>
</reference>
<dbReference type="Pfam" id="PF13405">
    <property type="entry name" value="EF-hand_6"/>
    <property type="match status" value="1"/>
</dbReference>
<name>A0A834CUE3_JUGRE</name>
<organism evidence="3 4">
    <name type="scientific">Juglans regia</name>
    <name type="common">English walnut</name>
    <dbReference type="NCBI Taxonomy" id="51240"/>
    <lineage>
        <taxon>Eukaryota</taxon>
        <taxon>Viridiplantae</taxon>
        <taxon>Streptophyta</taxon>
        <taxon>Embryophyta</taxon>
        <taxon>Tracheophyta</taxon>
        <taxon>Spermatophyta</taxon>
        <taxon>Magnoliopsida</taxon>
        <taxon>eudicotyledons</taxon>
        <taxon>Gunneridae</taxon>
        <taxon>Pentapetalae</taxon>
        <taxon>rosids</taxon>
        <taxon>fabids</taxon>
        <taxon>Fagales</taxon>
        <taxon>Juglandaceae</taxon>
        <taxon>Juglans</taxon>
    </lineage>
</organism>
<dbReference type="EMBL" id="LIHL02000006">
    <property type="protein sequence ID" value="KAF5468280.1"/>
    <property type="molecule type" value="Genomic_DNA"/>
</dbReference>
<gene>
    <name evidence="3" type="ORF">F2P56_012444</name>
</gene>
<sequence>IYTSPYTRRTPCHKMVRILPIFSDQSKSLTASLTEEQIKEIFKRHDVNHDGLLSKQELKNAFESLGSRGPGYRASRGLNHADANGDGYINEEELKRLVKYAVQLGYTIK</sequence>
<dbReference type="PROSITE" id="PS50222">
    <property type="entry name" value="EF_HAND_2"/>
    <property type="match status" value="2"/>
</dbReference>
<dbReference type="GO" id="GO:0005509">
    <property type="term" value="F:calcium ion binding"/>
    <property type="evidence" value="ECO:0007669"/>
    <property type="project" value="InterPro"/>
</dbReference>
<dbReference type="Gene3D" id="1.10.238.10">
    <property type="entry name" value="EF-hand"/>
    <property type="match status" value="1"/>
</dbReference>
<dbReference type="SMART" id="SM00054">
    <property type="entry name" value="EFh"/>
    <property type="match status" value="2"/>
</dbReference>
<dbReference type="SUPFAM" id="SSF47473">
    <property type="entry name" value="EF-hand"/>
    <property type="match status" value="1"/>
</dbReference>
<dbReference type="InterPro" id="IPR011992">
    <property type="entry name" value="EF-hand-dom_pair"/>
</dbReference>
<dbReference type="PROSITE" id="PS00018">
    <property type="entry name" value="EF_HAND_1"/>
    <property type="match status" value="2"/>
</dbReference>
<evidence type="ECO:0000259" key="2">
    <source>
        <dbReference type="PROSITE" id="PS50222"/>
    </source>
</evidence>
<feature type="domain" description="EF-hand" evidence="2">
    <location>
        <begin position="33"/>
        <end position="68"/>
    </location>
</feature>
<proteinExistence type="predicted"/>
<accession>A0A834CUE3</accession>
<dbReference type="CDD" id="cd00051">
    <property type="entry name" value="EFh"/>
    <property type="match status" value="1"/>
</dbReference>
<dbReference type="AlphaFoldDB" id="A0A834CUE3"/>